<dbReference type="RefSeq" id="WP_162668676.1">
    <property type="nucleotide sequence ID" value="NZ_LR593886.1"/>
</dbReference>
<name>A0A6P2D1S3_9BACT</name>
<gene>
    <name evidence="1" type="ORF">SOIL9_36600</name>
</gene>
<dbReference type="AlphaFoldDB" id="A0A6P2D1S3"/>
<organism evidence="1 2">
    <name type="scientific">Gemmata massiliana</name>
    <dbReference type="NCBI Taxonomy" id="1210884"/>
    <lineage>
        <taxon>Bacteria</taxon>
        <taxon>Pseudomonadati</taxon>
        <taxon>Planctomycetota</taxon>
        <taxon>Planctomycetia</taxon>
        <taxon>Gemmatales</taxon>
        <taxon>Gemmataceae</taxon>
        <taxon>Gemmata</taxon>
    </lineage>
</organism>
<dbReference type="Proteomes" id="UP000464178">
    <property type="component" value="Chromosome"/>
</dbReference>
<dbReference type="EMBL" id="LR593886">
    <property type="protein sequence ID" value="VTR94054.1"/>
    <property type="molecule type" value="Genomic_DNA"/>
</dbReference>
<reference evidence="1 2" key="1">
    <citation type="submission" date="2019-05" db="EMBL/GenBank/DDBJ databases">
        <authorList>
            <consortium name="Science for Life Laboratories"/>
        </authorList>
    </citation>
    <scope>NUCLEOTIDE SEQUENCE [LARGE SCALE GENOMIC DNA]</scope>
    <source>
        <strain evidence="1">Soil9</strain>
    </source>
</reference>
<proteinExistence type="predicted"/>
<protein>
    <submittedName>
        <fullName evidence="1">Uncharacterized protein</fullName>
    </submittedName>
</protein>
<evidence type="ECO:0000313" key="1">
    <source>
        <dbReference type="EMBL" id="VTR94054.1"/>
    </source>
</evidence>
<sequence>MIQIGQHEYNPADIVGVSLANGQLSVTRVYRVPTDRSSPPTETVPFTETITFTGPNVLDDYRRVEHAMIEHYSTGTDQSTKLVFNANLAGYVPDGKIARPIIDRSCSKAHANNA</sequence>
<evidence type="ECO:0000313" key="2">
    <source>
        <dbReference type="Proteomes" id="UP000464178"/>
    </source>
</evidence>
<keyword evidence="2" id="KW-1185">Reference proteome</keyword>
<dbReference type="KEGG" id="gms:SOIL9_36600"/>
<accession>A0A6P2D1S3</accession>